<dbReference type="EMBL" id="NIOF01000018">
    <property type="protein sequence ID" value="OWQ84092.1"/>
    <property type="molecule type" value="Genomic_DNA"/>
</dbReference>
<dbReference type="Proteomes" id="UP000197468">
    <property type="component" value="Unassembled WGS sequence"/>
</dbReference>
<evidence type="ECO:0000313" key="2">
    <source>
        <dbReference type="Proteomes" id="UP000197468"/>
    </source>
</evidence>
<keyword evidence="2" id="KW-1185">Reference proteome</keyword>
<sequence length="75" mass="8406">MEFRIRISQLSRVDVALFARIDVARPASDRRLTIYRRDPALGPGPTLIVEAFEPEEPSTIDFVLSQFDSAVGDDV</sequence>
<gene>
    <name evidence="1" type="ORF">CDN99_24720</name>
</gene>
<reference evidence="1 2" key="1">
    <citation type="journal article" date="2008" name="Int. J. Syst. Evol. Microbiol.">
        <title>Description of Roseateles aquatilis sp. nov. and Roseateles terrae sp. nov., in the class Betaproteobacteria, and emended description of the genus Roseateles.</title>
        <authorList>
            <person name="Gomila M."/>
            <person name="Bowien B."/>
            <person name="Falsen E."/>
            <person name="Moore E.R."/>
            <person name="Lalucat J."/>
        </authorList>
    </citation>
    <scope>NUCLEOTIDE SEQUENCE [LARGE SCALE GENOMIC DNA]</scope>
    <source>
        <strain evidence="1 2">CCUG 48205</strain>
    </source>
</reference>
<proteinExistence type="predicted"/>
<dbReference type="RefSeq" id="WP_088387844.1">
    <property type="nucleotide sequence ID" value="NZ_NIOF01000018.1"/>
</dbReference>
<name>A0A246IV46_9BURK</name>
<dbReference type="AlphaFoldDB" id="A0A246IV46"/>
<organism evidence="1 2">
    <name type="scientific">Roseateles aquatilis</name>
    <dbReference type="NCBI Taxonomy" id="431061"/>
    <lineage>
        <taxon>Bacteria</taxon>
        <taxon>Pseudomonadati</taxon>
        <taxon>Pseudomonadota</taxon>
        <taxon>Betaproteobacteria</taxon>
        <taxon>Burkholderiales</taxon>
        <taxon>Sphaerotilaceae</taxon>
        <taxon>Roseateles</taxon>
    </lineage>
</organism>
<comment type="caution">
    <text evidence="1">The sequence shown here is derived from an EMBL/GenBank/DDBJ whole genome shotgun (WGS) entry which is preliminary data.</text>
</comment>
<protein>
    <submittedName>
        <fullName evidence="1">Uncharacterized protein</fullName>
    </submittedName>
</protein>
<evidence type="ECO:0000313" key="1">
    <source>
        <dbReference type="EMBL" id="OWQ84092.1"/>
    </source>
</evidence>
<accession>A0A246IV46</accession>